<dbReference type="OrthoDB" id="9148269at2"/>
<evidence type="ECO:0008006" key="3">
    <source>
        <dbReference type="Google" id="ProtNLM"/>
    </source>
</evidence>
<accession>A0A1C4GRU4</accession>
<dbReference type="AlphaFoldDB" id="A0A1C4GRU4"/>
<reference evidence="1 2" key="1">
    <citation type="submission" date="2016-08" db="EMBL/GenBank/DDBJ databases">
        <authorList>
            <person name="Seilhamer J.J."/>
        </authorList>
    </citation>
    <scope>NUCLEOTIDE SEQUENCE [LARGE SCALE GENOMIC DNA]</scope>
    <source>
        <strain evidence="1 2">ANC 4874</strain>
    </source>
</reference>
<dbReference type="RefSeq" id="WP_092717587.1">
    <property type="nucleotide sequence ID" value="NZ_FMBK01000002.1"/>
</dbReference>
<gene>
    <name evidence="1" type="ORF">GA0116959_10224</name>
</gene>
<evidence type="ECO:0000313" key="2">
    <source>
        <dbReference type="Proteomes" id="UP000243661"/>
    </source>
</evidence>
<dbReference type="InterPro" id="IPR025332">
    <property type="entry name" value="DUF4238"/>
</dbReference>
<protein>
    <recommendedName>
        <fullName evidence="3">DUF4238 domain-containing protein</fullName>
    </recommendedName>
</protein>
<sequence>MKMDGVAILQHYVPQFLLRSFKKDHTKKDQIYVLDKIRKKVYPSNIRNMAGERYFYNFKNNGEVQTFEKYLSKIESDVKNIIDKIIKNKKLSILNDKERQLISEYICIQYIRTKNHRELTKNLILQVAERFKGLGIAGIDNFSTDGIDEKVKKMSILHMLQLSKELLPYFQIKKWFLLNSLEHNFCIGDTPVVLRNSIINPMFGDPDLGLASVGVEIYFPISPCICIVAICPSLMKDLERARYFPNYDYPGMTILGAIEKGGFFNVNQNYVERINQLQFFDSEQFLFSKDEKSLEFFHRLTIDKQKVIVGERLRLY</sequence>
<dbReference type="Pfam" id="PF14022">
    <property type="entry name" value="DUF4238"/>
    <property type="match status" value="1"/>
</dbReference>
<proteinExistence type="predicted"/>
<evidence type="ECO:0000313" key="1">
    <source>
        <dbReference type="EMBL" id="SCC70938.1"/>
    </source>
</evidence>
<dbReference type="EMBL" id="FMBK01000002">
    <property type="protein sequence ID" value="SCC70938.1"/>
    <property type="molecule type" value="Genomic_DNA"/>
</dbReference>
<name>A0A1C4GRU4_9GAMM</name>
<organism evidence="1 2">
    <name type="scientific">Acinetobacter albensis</name>
    <dbReference type="NCBI Taxonomy" id="1673609"/>
    <lineage>
        <taxon>Bacteria</taxon>
        <taxon>Pseudomonadati</taxon>
        <taxon>Pseudomonadota</taxon>
        <taxon>Gammaproteobacteria</taxon>
        <taxon>Moraxellales</taxon>
        <taxon>Moraxellaceae</taxon>
        <taxon>Acinetobacter</taxon>
    </lineage>
</organism>
<dbReference type="Proteomes" id="UP000243661">
    <property type="component" value="Unassembled WGS sequence"/>
</dbReference>